<dbReference type="EMBL" id="JAGGLB010000019">
    <property type="protein sequence ID" value="MBP1993543.1"/>
    <property type="molecule type" value="Genomic_DNA"/>
</dbReference>
<reference evidence="1 2" key="1">
    <citation type="submission" date="2021-03" db="EMBL/GenBank/DDBJ databases">
        <title>Genomic Encyclopedia of Type Strains, Phase IV (KMG-IV): sequencing the most valuable type-strain genomes for metagenomic binning, comparative biology and taxonomic classification.</title>
        <authorList>
            <person name="Goeker M."/>
        </authorList>
    </citation>
    <scope>NUCLEOTIDE SEQUENCE [LARGE SCALE GENOMIC DNA]</scope>
    <source>
        <strain evidence="1 2">DSM 26048</strain>
    </source>
</reference>
<name>A0ABS4J135_9BACL</name>
<gene>
    <name evidence="1" type="ORF">J2Z66_005165</name>
</gene>
<organism evidence="1 2">
    <name type="scientific">Paenibacillus eucommiae</name>
    <dbReference type="NCBI Taxonomy" id="1355755"/>
    <lineage>
        <taxon>Bacteria</taxon>
        <taxon>Bacillati</taxon>
        <taxon>Bacillota</taxon>
        <taxon>Bacilli</taxon>
        <taxon>Bacillales</taxon>
        <taxon>Paenibacillaceae</taxon>
        <taxon>Paenibacillus</taxon>
    </lineage>
</organism>
<accession>A0ABS4J135</accession>
<keyword evidence="2" id="KW-1185">Reference proteome</keyword>
<protein>
    <submittedName>
        <fullName evidence="1">Uncharacterized protein</fullName>
    </submittedName>
</protein>
<evidence type="ECO:0000313" key="2">
    <source>
        <dbReference type="Proteomes" id="UP001519287"/>
    </source>
</evidence>
<proteinExistence type="predicted"/>
<evidence type="ECO:0000313" key="1">
    <source>
        <dbReference type="EMBL" id="MBP1993543.1"/>
    </source>
</evidence>
<dbReference type="Proteomes" id="UP001519287">
    <property type="component" value="Unassembled WGS sequence"/>
</dbReference>
<sequence length="88" mass="9841">MFFIVEVRLWSRLGTLAMKNIVKVANPLSFSFSVIHSELFIFSASAPLGNLFQLKRKNLLAVRLSLAFLRSAAERGNGCRGKNDSVRI</sequence>
<comment type="caution">
    <text evidence="1">The sequence shown here is derived from an EMBL/GenBank/DDBJ whole genome shotgun (WGS) entry which is preliminary data.</text>
</comment>